<dbReference type="Proteomes" id="UP001142393">
    <property type="component" value="Unassembled WGS sequence"/>
</dbReference>
<organism evidence="2 3">
    <name type="scientific">Lentinula detonsa</name>
    <dbReference type="NCBI Taxonomy" id="2804962"/>
    <lineage>
        <taxon>Eukaryota</taxon>
        <taxon>Fungi</taxon>
        <taxon>Dikarya</taxon>
        <taxon>Basidiomycota</taxon>
        <taxon>Agaricomycotina</taxon>
        <taxon>Agaricomycetes</taxon>
        <taxon>Agaricomycetidae</taxon>
        <taxon>Agaricales</taxon>
        <taxon>Marasmiineae</taxon>
        <taxon>Omphalotaceae</taxon>
        <taxon>Lentinula</taxon>
    </lineage>
</organism>
<name>A0A9W8PA16_9AGAR</name>
<keyword evidence="1" id="KW-0472">Membrane</keyword>
<keyword evidence="1" id="KW-0812">Transmembrane</keyword>
<evidence type="ECO:0000313" key="3">
    <source>
        <dbReference type="Proteomes" id="UP001142393"/>
    </source>
</evidence>
<dbReference type="EMBL" id="JANVFU010000001">
    <property type="protein sequence ID" value="KAJ3750074.1"/>
    <property type="molecule type" value="Genomic_DNA"/>
</dbReference>
<feature type="transmembrane region" description="Helical" evidence="1">
    <location>
        <begin position="53"/>
        <end position="76"/>
    </location>
</feature>
<gene>
    <name evidence="2" type="ORF">DFH05DRAFT_1518236</name>
</gene>
<keyword evidence="3" id="KW-1185">Reference proteome</keyword>
<accession>A0A9W8PA16</accession>
<reference evidence="2 3" key="1">
    <citation type="journal article" date="2023" name="Proc. Natl. Acad. Sci. U.S.A.">
        <title>A global phylogenomic analysis of the shiitake genus Lentinula.</title>
        <authorList>
            <person name="Sierra-Patev S."/>
            <person name="Min B."/>
            <person name="Naranjo-Ortiz M."/>
            <person name="Looney B."/>
            <person name="Konkel Z."/>
            <person name="Slot J.C."/>
            <person name="Sakamoto Y."/>
            <person name="Steenwyk J.L."/>
            <person name="Rokas A."/>
            <person name="Carro J."/>
            <person name="Camarero S."/>
            <person name="Ferreira P."/>
            <person name="Molpeceres G."/>
            <person name="Ruiz-Duenas F.J."/>
            <person name="Serrano A."/>
            <person name="Henrissat B."/>
            <person name="Drula E."/>
            <person name="Hughes K.W."/>
            <person name="Mata J.L."/>
            <person name="Ishikawa N.K."/>
            <person name="Vargas-Isla R."/>
            <person name="Ushijima S."/>
            <person name="Smith C.A."/>
            <person name="Donoghue J."/>
            <person name="Ahrendt S."/>
            <person name="Andreopoulos W."/>
            <person name="He G."/>
            <person name="LaButti K."/>
            <person name="Lipzen A."/>
            <person name="Ng V."/>
            <person name="Riley R."/>
            <person name="Sandor L."/>
            <person name="Barry K."/>
            <person name="Martinez A.T."/>
            <person name="Xiao Y."/>
            <person name="Gibbons J.G."/>
            <person name="Terashima K."/>
            <person name="Grigoriev I.V."/>
            <person name="Hibbett D."/>
        </authorList>
    </citation>
    <scope>NUCLEOTIDE SEQUENCE [LARGE SCALE GENOMIC DNA]</scope>
    <source>
        <strain evidence="2 3">TFB7810</strain>
    </source>
</reference>
<proteinExistence type="predicted"/>
<comment type="caution">
    <text evidence="2">The sequence shown here is derived from an EMBL/GenBank/DDBJ whole genome shotgun (WGS) entry which is preliminary data.</text>
</comment>
<keyword evidence="1" id="KW-1133">Transmembrane helix</keyword>
<evidence type="ECO:0000256" key="1">
    <source>
        <dbReference type="SAM" id="Phobius"/>
    </source>
</evidence>
<sequence length="135" mass="14816">MAPMTVLMIRGYEDSGCEPEHIKQSYLRQDIHNIMAPTISSAFSEFINALTSILAGLFNSLMAVFQAIIAFFVNVFSSTIQLFQSILKLGIDMCQGLVGFVAANFLALATIGGIYYWYTTSQRQKSGGVVGKRTT</sequence>
<protein>
    <submittedName>
        <fullName evidence="2">Uncharacterized protein</fullName>
    </submittedName>
</protein>
<feature type="transmembrane region" description="Helical" evidence="1">
    <location>
        <begin position="97"/>
        <end position="118"/>
    </location>
</feature>
<dbReference type="AlphaFoldDB" id="A0A9W8PA16"/>
<evidence type="ECO:0000313" key="2">
    <source>
        <dbReference type="EMBL" id="KAJ3750074.1"/>
    </source>
</evidence>